<dbReference type="EMBL" id="SMLD01000018">
    <property type="protein sequence ID" value="TDE56690.1"/>
    <property type="molecule type" value="Genomic_DNA"/>
</dbReference>
<keyword evidence="3" id="KW-1185">Reference proteome</keyword>
<feature type="signal peptide" evidence="1">
    <location>
        <begin position="1"/>
        <end position="25"/>
    </location>
</feature>
<evidence type="ECO:0000313" key="3">
    <source>
        <dbReference type="Proteomes" id="UP000295136"/>
    </source>
</evidence>
<evidence type="ECO:0008006" key="4">
    <source>
        <dbReference type="Google" id="ProtNLM"/>
    </source>
</evidence>
<dbReference type="Proteomes" id="UP000295136">
    <property type="component" value="Unassembled WGS sequence"/>
</dbReference>
<gene>
    <name evidence="2" type="ORF">E1295_09835</name>
</gene>
<comment type="caution">
    <text evidence="2">The sequence shown here is derived from an EMBL/GenBank/DDBJ whole genome shotgun (WGS) entry which is preliminary data.</text>
</comment>
<dbReference type="RefSeq" id="WP_132629827.1">
    <property type="nucleotide sequence ID" value="NZ_SMLD01000018.1"/>
</dbReference>
<feature type="chain" id="PRO_5020340115" description="Secreted protein" evidence="1">
    <location>
        <begin position="26"/>
        <end position="108"/>
    </location>
</feature>
<evidence type="ECO:0000256" key="1">
    <source>
        <dbReference type="SAM" id="SignalP"/>
    </source>
</evidence>
<organism evidence="2 3">
    <name type="scientific">Nonomuraea mesophila</name>
    <dbReference type="NCBI Taxonomy" id="2530382"/>
    <lineage>
        <taxon>Bacteria</taxon>
        <taxon>Bacillati</taxon>
        <taxon>Actinomycetota</taxon>
        <taxon>Actinomycetes</taxon>
        <taxon>Streptosporangiales</taxon>
        <taxon>Streptosporangiaceae</taxon>
        <taxon>Nonomuraea</taxon>
    </lineage>
</organism>
<name>A0A4R5FT48_9ACTN</name>
<accession>A0A4R5FT48</accession>
<protein>
    <recommendedName>
        <fullName evidence="4">Secreted protein</fullName>
    </recommendedName>
</protein>
<dbReference type="AlphaFoldDB" id="A0A4R5FT48"/>
<proteinExistence type="predicted"/>
<evidence type="ECO:0000313" key="2">
    <source>
        <dbReference type="EMBL" id="TDE56690.1"/>
    </source>
</evidence>
<reference evidence="2 3" key="1">
    <citation type="submission" date="2019-03" db="EMBL/GenBank/DDBJ databases">
        <title>Draft genome sequences of novel Actinobacteria.</title>
        <authorList>
            <person name="Sahin N."/>
            <person name="Ay H."/>
            <person name="Saygin H."/>
        </authorList>
    </citation>
    <scope>NUCLEOTIDE SEQUENCE [LARGE SCALE GENOMIC DNA]</scope>
    <source>
        <strain evidence="2 3">6K102</strain>
    </source>
</reference>
<sequence length="108" mass="11042">MRKVAIALAVAAGMAVVTYPGPASATPIGCSAFLYRPGSGAEGAAARCTGGTGEFRALALYTNEPGGGPKGTYYSAWERAGVGSRAIVLCPPGAKYVKSAKYELRPVW</sequence>
<keyword evidence="1" id="KW-0732">Signal</keyword>